<keyword evidence="7 12" id="KW-0904">Protein phosphatase</keyword>
<organism evidence="15 16">
    <name type="scientific">Miscanthus lutarioriparius</name>
    <dbReference type="NCBI Taxonomy" id="422564"/>
    <lineage>
        <taxon>Eukaryota</taxon>
        <taxon>Viridiplantae</taxon>
        <taxon>Streptophyta</taxon>
        <taxon>Embryophyta</taxon>
        <taxon>Tracheophyta</taxon>
        <taxon>Spermatophyta</taxon>
        <taxon>Magnoliopsida</taxon>
        <taxon>Liliopsida</taxon>
        <taxon>Poales</taxon>
        <taxon>Poaceae</taxon>
        <taxon>PACMAD clade</taxon>
        <taxon>Panicoideae</taxon>
        <taxon>Andropogonodae</taxon>
        <taxon>Andropogoneae</taxon>
        <taxon>Saccharinae</taxon>
        <taxon>Miscanthus</taxon>
    </lineage>
</organism>
<dbReference type="GO" id="GO:0005737">
    <property type="term" value="C:cytoplasm"/>
    <property type="evidence" value="ECO:0007669"/>
    <property type="project" value="TreeGrafter"/>
</dbReference>
<evidence type="ECO:0000256" key="5">
    <source>
        <dbReference type="ARBA" id="ARBA00022801"/>
    </source>
</evidence>
<evidence type="ECO:0000256" key="13">
    <source>
        <dbReference type="SAM" id="MobiDB-lite"/>
    </source>
</evidence>
<dbReference type="EMBL" id="CAJGYO010000016">
    <property type="protein sequence ID" value="CAD6273033.1"/>
    <property type="molecule type" value="Genomic_DNA"/>
</dbReference>
<evidence type="ECO:0000256" key="9">
    <source>
        <dbReference type="ARBA" id="ARBA00047761"/>
    </source>
</evidence>
<keyword evidence="3 12" id="KW-0479">Metal-binding</keyword>
<evidence type="ECO:0000256" key="11">
    <source>
        <dbReference type="PROSITE-ProRule" id="PRU00812"/>
    </source>
</evidence>
<dbReference type="Gene3D" id="1.25.40.820">
    <property type="match status" value="1"/>
</dbReference>
<dbReference type="InterPro" id="IPR038534">
    <property type="entry name" value="Rtr1/RPAP2_sf"/>
</dbReference>
<keyword evidence="16" id="KW-1185">Reference proteome</keyword>
<comment type="caution">
    <text evidence="15">The sequence shown here is derived from an EMBL/GenBank/DDBJ whole genome shotgun (WGS) entry which is preliminary data.</text>
</comment>
<comment type="subcellular location">
    <subcellularLocation>
        <location evidence="1 12">Nucleus</location>
    </subcellularLocation>
</comment>
<feature type="region of interest" description="Disordered" evidence="13">
    <location>
        <begin position="263"/>
        <end position="290"/>
    </location>
</feature>
<evidence type="ECO:0000256" key="6">
    <source>
        <dbReference type="ARBA" id="ARBA00022833"/>
    </source>
</evidence>
<dbReference type="PANTHER" id="PTHR14732">
    <property type="entry name" value="RNA POLYMERASE II SUBUNIT B1 CTD PHOSPHATASE RPAP2-RELATED"/>
    <property type="match status" value="1"/>
</dbReference>
<feature type="compositionally biased region" description="Polar residues" evidence="13">
    <location>
        <begin position="205"/>
        <end position="216"/>
    </location>
</feature>
<proteinExistence type="inferred from homology"/>
<dbReference type="OrthoDB" id="2590500at2759"/>
<dbReference type="GO" id="GO:0005634">
    <property type="term" value="C:nucleus"/>
    <property type="evidence" value="ECO:0007669"/>
    <property type="project" value="UniProtKB-SubCell"/>
</dbReference>
<reference evidence="15" key="1">
    <citation type="submission" date="2020-10" db="EMBL/GenBank/DDBJ databases">
        <authorList>
            <person name="Han B."/>
            <person name="Lu T."/>
            <person name="Zhao Q."/>
            <person name="Huang X."/>
            <person name="Zhao Y."/>
        </authorList>
    </citation>
    <scope>NUCLEOTIDE SEQUENCE</scope>
</reference>
<evidence type="ECO:0000259" key="14">
    <source>
        <dbReference type="PROSITE" id="PS51479"/>
    </source>
</evidence>
<evidence type="ECO:0000256" key="8">
    <source>
        <dbReference type="ARBA" id="ARBA00023242"/>
    </source>
</evidence>
<evidence type="ECO:0000256" key="3">
    <source>
        <dbReference type="ARBA" id="ARBA00022723"/>
    </source>
</evidence>
<evidence type="ECO:0000256" key="2">
    <source>
        <dbReference type="ARBA" id="ARBA00005676"/>
    </source>
</evidence>
<dbReference type="GO" id="GO:0008270">
    <property type="term" value="F:zinc ion binding"/>
    <property type="evidence" value="ECO:0007669"/>
    <property type="project" value="UniProtKB-KW"/>
</dbReference>
<evidence type="ECO:0000313" key="15">
    <source>
        <dbReference type="EMBL" id="CAD6273033.1"/>
    </source>
</evidence>
<dbReference type="InterPro" id="IPR007308">
    <property type="entry name" value="Rtr1/RPAP2_dom"/>
</dbReference>
<feature type="domain" description="RTR1-type" evidence="14">
    <location>
        <begin position="43"/>
        <end position="130"/>
    </location>
</feature>
<dbReference type="EC" id="3.1.3.16" evidence="12"/>
<keyword evidence="8 12" id="KW-0539">Nucleus</keyword>
<name>A0A811RTF4_9POAL</name>
<evidence type="ECO:0000256" key="4">
    <source>
        <dbReference type="ARBA" id="ARBA00022771"/>
    </source>
</evidence>
<keyword evidence="6 12" id="KW-0862">Zinc</keyword>
<comment type="catalytic activity">
    <reaction evidence="10 12">
        <text>O-phospho-L-threonyl-[protein] + H2O = L-threonyl-[protein] + phosphate</text>
        <dbReference type="Rhea" id="RHEA:47004"/>
        <dbReference type="Rhea" id="RHEA-COMP:11060"/>
        <dbReference type="Rhea" id="RHEA-COMP:11605"/>
        <dbReference type="ChEBI" id="CHEBI:15377"/>
        <dbReference type="ChEBI" id="CHEBI:30013"/>
        <dbReference type="ChEBI" id="CHEBI:43474"/>
        <dbReference type="ChEBI" id="CHEBI:61977"/>
        <dbReference type="EC" id="3.1.3.16"/>
    </reaction>
</comment>
<dbReference type="GO" id="GO:0043175">
    <property type="term" value="F:RNA polymerase core enzyme binding"/>
    <property type="evidence" value="ECO:0007669"/>
    <property type="project" value="UniProtKB-UniRule"/>
</dbReference>
<dbReference type="PROSITE" id="PS51479">
    <property type="entry name" value="ZF_RTR1"/>
    <property type="match status" value="1"/>
</dbReference>
<evidence type="ECO:0000313" key="16">
    <source>
        <dbReference type="Proteomes" id="UP000604825"/>
    </source>
</evidence>
<protein>
    <recommendedName>
        <fullName evidence="12">RNA polymerase II subunit B1 CTD phosphatase RPAP2 homolog</fullName>
        <ecNumber evidence="12">3.1.3.16</ecNumber>
    </recommendedName>
</protein>
<feature type="region of interest" description="Disordered" evidence="13">
    <location>
        <begin position="201"/>
        <end position="246"/>
    </location>
</feature>
<dbReference type="Proteomes" id="UP000604825">
    <property type="component" value="Unassembled WGS sequence"/>
</dbReference>
<dbReference type="GO" id="GO:0008420">
    <property type="term" value="F:RNA polymerase II CTD heptapeptide repeat phosphatase activity"/>
    <property type="evidence" value="ECO:0007669"/>
    <property type="project" value="UniProtKB-UniRule"/>
</dbReference>
<dbReference type="Pfam" id="PF04181">
    <property type="entry name" value="RPAP2_Rtr1"/>
    <property type="match status" value="1"/>
</dbReference>
<keyword evidence="4 12" id="KW-0863">Zinc-finger</keyword>
<evidence type="ECO:0000256" key="7">
    <source>
        <dbReference type="ARBA" id="ARBA00022912"/>
    </source>
</evidence>
<dbReference type="PANTHER" id="PTHR14732:SF0">
    <property type="entry name" value="RNA POLYMERASE II SUBUNIT B1 CTD PHOSPHATASE RPAP2-RELATED"/>
    <property type="match status" value="1"/>
</dbReference>
<sequence length="741" mass="79597">MSSPTGAAASAEAPRTVASAVLRIQMALLDGAAASNEALLHAAASALLSRADYDDVVTERTIADACGNPACPNPLPSAAASATGPRFHIALSEHRVYDLEEARKFCSERCLVASKALAASLPHDRPYGVPLDRLAAVVALVEGAAAVGDGSGLGFQGVDGRNKDEGRKVEIKEKEVAGAGEVSLQDWIGPSDAIEGYVPRRDRSAQGQKPQPQQNKVAGPELSRTEIVDSRTAAPGEDGMTSSPSLVETHMSAEVIAERMGDLVLGENTTPRKKKNKTPSKMLEQEEDNRMLSSCISDSIAKQLEDVVLEERKGSKKNKASKASSRTQKSKSRKRPAGSDGHEVDFTSTIIIGDASTNREESAMNQYNYLSSSVLVDNHPSSSQSSAKDSTQAYAEQLCEEFSEAMNIGNDETTDEKMRPALKSSLKVTGSNSGRQSVTWADENGSVLETSKAYESPSSSIKQPEDVIDSSLRRASAEACAAALIEAAEAISSGTVEAEDAVSKAGIIILPDVLNQKEYDNAKNTAGDDDPEIDRDVIKWPKKPVLLDTDMFEVDDSWHDMPPEGFSLTLSAFGTMWAALFGWISRSSLAYVYGLERGSVEELLIANGREYPEKIVLKDGLSSEIRRALDSCVCNAVPVLVSNLRLQIPVSKLEITLGYLIDTMSFVDALPSLRSRQWQAVVLVMLDALSVHQLPALAPVFSNSKLVQKMLNAAQVSREEYDSMVDLFLPFGRSVLAATPM</sequence>
<comment type="similarity">
    <text evidence="2 11 12">Belongs to the RPAP2 family.</text>
</comment>
<evidence type="ECO:0000256" key="1">
    <source>
        <dbReference type="ARBA" id="ARBA00004123"/>
    </source>
</evidence>
<comment type="function">
    <text evidence="12">Putative RNA polymerase II subunit B1 C-terminal domain (CTD) phosphatase involved in RNA polymerase II transcription regulation.</text>
</comment>
<keyword evidence="5 12" id="KW-0378">Hydrolase</keyword>
<gene>
    <name evidence="15" type="ORF">NCGR_LOCUS56302</name>
</gene>
<comment type="catalytic activity">
    <reaction evidence="9 12">
        <text>O-phospho-L-seryl-[protein] + H2O = L-seryl-[protein] + phosphate</text>
        <dbReference type="Rhea" id="RHEA:20629"/>
        <dbReference type="Rhea" id="RHEA-COMP:9863"/>
        <dbReference type="Rhea" id="RHEA-COMP:11604"/>
        <dbReference type="ChEBI" id="CHEBI:15377"/>
        <dbReference type="ChEBI" id="CHEBI:29999"/>
        <dbReference type="ChEBI" id="CHEBI:43474"/>
        <dbReference type="ChEBI" id="CHEBI:83421"/>
        <dbReference type="EC" id="3.1.3.16"/>
    </reaction>
</comment>
<evidence type="ECO:0000256" key="12">
    <source>
        <dbReference type="RuleBase" id="RU367080"/>
    </source>
</evidence>
<accession>A0A811RTF4</accession>
<dbReference type="AlphaFoldDB" id="A0A811RTF4"/>
<evidence type="ECO:0000256" key="10">
    <source>
        <dbReference type="ARBA" id="ARBA00048336"/>
    </source>
</evidence>
<feature type="region of interest" description="Disordered" evidence="13">
    <location>
        <begin position="311"/>
        <end position="345"/>
    </location>
</feature>
<dbReference type="InterPro" id="IPR039693">
    <property type="entry name" value="Rtr1/RPAP2"/>
</dbReference>